<feature type="transmembrane region" description="Helical" evidence="1">
    <location>
        <begin position="36"/>
        <end position="58"/>
    </location>
</feature>
<keyword evidence="1" id="KW-0472">Membrane</keyword>
<evidence type="ECO:0000313" key="2">
    <source>
        <dbReference type="EMBL" id="UUV21165.1"/>
    </source>
</evidence>
<keyword evidence="3" id="KW-1185">Reference proteome</keyword>
<feature type="transmembrane region" description="Helical" evidence="1">
    <location>
        <begin position="120"/>
        <end position="142"/>
    </location>
</feature>
<proteinExistence type="predicted"/>
<feature type="transmembrane region" description="Helical" evidence="1">
    <location>
        <begin position="78"/>
        <end position="99"/>
    </location>
</feature>
<dbReference type="Proteomes" id="UP001317001">
    <property type="component" value="Chromosome"/>
</dbReference>
<name>A0ABY5NRJ2_9FLAO</name>
<dbReference type="EMBL" id="CP102382">
    <property type="protein sequence ID" value="UUV21165.1"/>
    <property type="molecule type" value="Genomic_DNA"/>
</dbReference>
<evidence type="ECO:0000256" key="1">
    <source>
        <dbReference type="SAM" id="Phobius"/>
    </source>
</evidence>
<gene>
    <name evidence="2" type="ORF">NPX36_12675</name>
</gene>
<accession>A0ABY5NRJ2</accession>
<keyword evidence="1" id="KW-1133">Transmembrane helix</keyword>
<reference evidence="2 3" key="1">
    <citation type="submission" date="2022-08" db="EMBL/GenBank/DDBJ databases">
        <title>Myroides zhujiangensis sp. nov., a novel bacterium isolated from sediment in the Pearl River Estuary.</title>
        <authorList>
            <person name="Cui L."/>
        </authorList>
    </citation>
    <scope>NUCLEOTIDE SEQUENCE [LARGE SCALE GENOMIC DNA]</scope>
    <source>
        <strain evidence="2 3">SCSIO 72103</strain>
    </source>
</reference>
<evidence type="ECO:0000313" key="3">
    <source>
        <dbReference type="Proteomes" id="UP001317001"/>
    </source>
</evidence>
<organism evidence="2 3">
    <name type="scientific">Paenimyroides aestuarii</name>
    <dbReference type="NCBI Taxonomy" id="2968490"/>
    <lineage>
        <taxon>Bacteria</taxon>
        <taxon>Pseudomonadati</taxon>
        <taxon>Bacteroidota</taxon>
        <taxon>Flavobacteriia</taxon>
        <taxon>Flavobacteriales</taxon>
        <taxon>Flavobacteriaceae</taxon>
        <taxon>Paenimyroides</taxon>
    </lineage>
</organism>
<keyword evidence="1" id="KW-0812">Transmembrane</keyword>
<protein>
    <recommendedName>
        <fullName evidence="4">Beta-carotene 15,15'-monooxygenase</fullName>
    </recommendedName>
</protein>
<dbReference type="RefSeq" id="WP_257499090.1">
    <property type="nucleotide sequence ID" value="NZ_CP102382.1"/>
</dbReference>
<sequence>MNLSFFKDNYSKKLGEKFSSRSELYINIKKKSVQTLWWIIGVTLLKLAFFIVSGIILEESTQLTISPWLTNTLHALDLSLLILPAIFSIINGILIFRITSKNTFEALLKSIKRARNYLKLYISLILVAYLCIIYITIYWTIVSSTNDSALYDRFSFYASLILTCVVSTILILLILWGVYKLLYSRFLKRLNIFYNLLKDAV</sequence>
<feature type="transmembrane region" description="Helical" evidence="1">
    <location>
        <begin position="154"/>
        <end position="179"/>
    </location>
</feature>
<evidence type="ECO:0008006" key="4">
    <source>
        <dbReference type="Google" id="ProtNLM"/>
    </source>
</evidence>